<evidence type="ECO:0000313" key="10">
    <source>
        <dbReference type="Proteomes" id="UP001356427"/>
    </source>
</evidence>
<dbReference type="GO" id="GO:0000981">
    <property type="term" value="F:DNA-binding transcription factor activity, RNA polymerase II-specific"/>
    <property type="evidence" value="ECO:0007669"/>
    <property type="project" value="TreeGrafter"/>
</dbReference>
<keyword evidence="2" id="KW-0805">Transcription regulation</keyword>
<dbReference type="InterPro" id="IPR008967">
    <property type="entry name" value="p53-like_TF_DNA-bd_sf"/>
</dbReference>
<dbReference type="Proteomes" id="UP001356427">
    <property type="component" value="Unassembled WGS sequence"/>
</dbReference>
<gene>
    <name evidence="9" type="ORF">J4Q44_G00167310</name>
</gene>
<accession>A0AAN8QRE0</accession>
<dbReference type="GO" id="GO:0001708">
    <property type="term" value="P:cell fate specification"/>
    <property type="evidence" value="ECO:0007669"/>
    <property type="project" value="TreeGrafter"/>
</dbReference>
<protein>
    <recommendedName>
        <fullName evidence="8">T-box domain-containing protein</fullName>
    </recommendedName>
</protein>
<evidence type="ECO:0000313" key="9">
    <source>
        <dbReference type="EMBL" id="KAK6313384.1"/>
    </source>
</evidence>
<dbReference type="InterPro" id="IPR018186">
    <property type="entry name" value="TF_T-box_CS"/>
</dbReference>
<dbReference type="InterPro" id="IPR046360">
    <property type="entry name" value="T-box_DNA-bd"/>
</dbReference>
<dbReference type="Gene3D" id="2.60.40.820">
    <property type="entry name" value="Transcription factor, T-box"/>
    <property type="match status" value="1"/>
</dbReference>
<sequence>MLDPANAETILRKASLEQHAATQSAKLRPPKTLETEANEDDPKVNLEARDLWTQFHKFGTEMVITKSGRRMFPPFKARCTGLNQKAKYILLMDIVAADDFRYILNPLGVAHRLLHNAQVNMQGATLSSEAATAMGHMLAAVSSGGVCTMGTAGIPVSSVQGVSGTSGLPLNFQQHAMASQGLTVSPFGGIFPYPYSYLAATAALSTKASTPVRLRTRFRPYSIPNSAPDN</sequence>
<dbReference type="InterPro" id="IPR001699">
    <property type="entry name" value="TF_T-box"/>
</dbReference>
<dbReference type="Pfam" id="PF20627">
    <property type="entry name" value="TBX2-3_RD"/>
    <property type="match status" value="1"/>
</dbReference>
<dbReference type="EMBL" id="JAGTTL010000014">
    <property type="protein sequence ID" value="KAK6313384.1"/>
    <property type="molecule type" value="Genomic_DNA"/>
</dbReference>
<evidence type="ECO:0000256" key="4">
    <source>
        <dbReference type="ARBA" id="ARBA00023163"/>
    </source>
</evidence>
<evidence type="ECO:0000256" key="6">
    <source>
        <dbReference type="PROSITE-ProRule" id="PRU00201"/>
    </source>
</evidence>
<reference evidence="9 10" key="1">
    <citation type="submission" date="2021-04" db="EMBL/GenBank/DDBJ databases">
        <authorList>
            <person name="De Guttry C."/>
            <person name="Zahm M."/>
            <person name="Klopp C."/>
            <person name="Cabau C."/>
            <person name="Louis A."/>
            <person name="Berthelot C."/>
            <person name="Parey E."/>
            <person name="Roest Crollius H."/>
            <person name="Montfort J."/>
            <person name="Robinson-Rechavi M."/>
            <person name="Bucao C."/>
            <person name="Bouchez O."/>
            <person name="Gislard M."/>
            <person name="Lluch J."/>
            <person name="Milhes M."/>
            <person name="Lampietro C."/>
            <person name="Lopez Roques C."/>
            <person name="Donnadieu C."/>
            <person name="Braasch I."/>
            <person name="Desvignes T."/>
            <person name="Postlethwait J."/>
            <person name="Bobe J."/>
            <person name="Wedekind C."/>
            <person name="Guiguen Y."/>
        </authorList>
    </citation>
    <scope>NUCLEOTIDE SEQUENCE [LARGE SCALE GENOMIC DNA]</scope>
    <source>
        <strain evidence="9">Cs_M1</strain>
        <tissue evidence="9">Blood</tissue>
    </source>
</reference>
<keyword evidence="3 6" id="KW-0238">DNA-binding</keyword>
<dbReference type="GO" id="GO:0045893">
    <property type="term" value="P:positive regulation of DNA-templated transcription"/>
    <property type="evidence" value="ECO:0007669"/>
    <property type="project" value="InterPro"/>
</dbReference>
<dbReference type="SUPFAM" id="SSF49417">
    <property type="entry name" value="p53-like transcription factors"/>
    <property type="match status" value="1"/>
</dbReference>
<evidence type="ECO:0000256" key="3">
    <source>
        <dbReference type="ARBA" id="ARBA00023125"/>
    </source>
</evidence>
<name>A0AAN8QRE0_9TELE</name>
<evidence type="ECO:0000256" key="5">
    <source>
        <dbReference type="ARBA" id="ARBA00023242"/>
    </source>
</evidence>
<feature type="region of interest" description="Disordered" evidence="7">
    <location>
        <begin position="17"/>
        <end position="42"/>
    </location>
</feature>
<dbReference type="InterPro" id="IPR036960">
    <property type="entry name" value="T-box_sf"/>
</dbReference>
<dbReference type="AlphaFoldDB" id="A0AAN8QRE0"/>
<dbReference type="GO" id="GO:0000978">
    <property type="term" value="F:RNA polymerase II cis-regulatory region sequence-specific DNA binding"/>
    <property type="evidence" value="ECO:0007669"/>
    <property type="project" value="InterPro"/>
</dbReference>
<keyword evidence="4" id="KW-0804">Transcription</keyword>
<dbReference type="InterPro" id="IPR048387">
    <property type="entry name" value="TBX2_3_RD"/>
</dbReference>
<proteinExistence type="predicted"/>
<dbReference type="GO" id="GO:0005634">
    <property type="term" value="C:nucleus"/>
    <property type="evidence" value="ECO:0007669"/>
    <property type="project" value="UniProtKB-SubCell"/>
</dbReference>
<dbReference type="SMART" id="SM00425">
    <property type="entry name" value="TBOX"/>
    <property type="match status" value="1"/>
</dbReference>
<dbReference type="Pfam" id="PF00907">
    <property type="entry name" value="T-box"/>
    <property type="match status" value="1"/>
</dbReference>
<comment type="caution">
    <text evidence="6">Lacks conserved residue(s) required for the propagation of feature annotation.</text>
</comment>
<dbReference type="PROSITE" id="PS01283">
    <property type="entry name" value="TBOX_1"/>
    <property type="match status" value="1"/>
</dbReference>
<dbReference type="PROSITE" id="PS50252">
    <property type="entry name" value="TBOX_3"/>
    <property type="match status" value="1"/>
</dbReference>
<comment type="caution">
    <text evidence="9">The sequence shown here is derived from an EMBL/GenBank/DDBJ whole genome shotgun (WGS) entry which is preliminary data.</text>
</comment>
<evidence type="ECO:0000256" key="7">
    <source>
        <dbReference type="SAM" id="MobiDB-lite"/>
    </source>
</evidence>
<keyword evidence="10" id="KW-1185">Reference proteome</keyword>
<evidence type="ECO:0000259" key="8">
    <source>
        <dbReference type="PROSITE" id="PS50252"/>
    </source>
</evidence>
<comment type="subcellular location">
    <subcellularLocation>
        <location evidence="1 6">Nucleus</location>
    </subcellularLocation>
</comment>
<dbReference type="PANTHER" id="PTHR11267:SF181">
    <property type="entry name" value="OPTOMOTOR-BLIND PROTEIN"/>
    <property type="match status" value="1"/>
</dbReference>
<feature type="domain" description="T-box" evidence="8">
    <location>
        <begin position="46"/>
        <end position="102"/>
    </location>
</feature>
<dbReference type="GO" id="GO:0000785">
    <property type="term" value="C:chromatin"/>
    <property type="evidence" value="ECO:0007669"/>
    <property type="project" value="TreeGrafter"/>
</dbReference>
<keyword evidence="5 6" id="KW-0539">Nucleus</keyword>
<organism evidence="9 10">
    <name type="scientific">Coregonus suidteri</name>
    <dbReference type="NCBI Taxonomy" id="861788"/>
    <lineage>
        <taxon>Eukaryota</taxon>
        <taxon>Metazoa</taxon>
        <taxon>Chordata</taxon>
        <taxon>Craniata</taxon>
        <taxon>Vertebrata</taxon>
        <taxon>Euteleostomi</taxon>
        <taxon>Actinopterygii</taxon>
        <taxon>Neopterygii</taxon>
        <taxon>Teleostei</taxon>
        <taxon>Protacanthopterygii</taxon>
        <taxon>Salmoniformes</taxon>
        <taxon>Salmonidae</taxon>
        <taxon>Coregoninae</taxon>
        <taxon>Coregonus</taxon>
    </lineage>
</organism>
<dbReference type="PANTHER" id="PTHR11267">
    <property type="entry name" value="T-BOX PROTEIN-RELATED"/>
    <property type="match status" value="1"/>
</dbReference>
<evidence type="ECO:0000256" key="2">
    <source>
        <dbReference type="ARBA" id="ARBA00023015"/>
    </source>
</evidence>
<evidence type="ECO:0000256" key="1">
    <source>
        <dbReference type="ARBA" id="ARBA00004123"/>
    </source>
</evidence>